<organism evidence="1 2">
    <name type="scientific">Bacillus cereus</name>
    <dbReference type="NCBI Taxonomy" id="1396"/>
    <lineage>
        <taxon>Bacteria</taxon>
        <taxon>Bacillati</taxon>
        <taxon>Bacillota</taxon>
        <taxon>Bacilli</taxon>
        <taxon>Bacillales</taxon>
        <taxon>Bacillaceae</taxon>
        <taxon>Bacillus</taxon>
        <taxon>Bacillus cereus group</taxon>
    </lineage>
</organism>
<accession>A0A9X9F2K0</accession>
<evidence type="ECO:0000313" key="2">
    <source>
        <dbReference type="Proteomes" id="UP000308444"/>
    </source>
</evidence>
<proteinExistence type="predicted"/>
<protein>
    <submittedName>
        <fullName evidence="1">Glycine/betaine ABC transporter</fullName>
    </submittedName>
</protein>
<dbReference type="AlphaFoldDB" id="A0A9X9F2K0"/>
<dbReference type="Proteomes" id="UP000308444">
    <property type="component" value="Unassembled WGS sequence"/>
</dbReference>
<gene>
    <name evidence="1" type="ORF">FC695_34660</name>
</gene>
<name>A0A9X9F2K0_BACCE</name>
<evidence type="ECO:0000313" key="1">
    <source>
        <dbReference type="EMBL" id="TKI90252.1"/>
    </source>
</evidence>
<sequence>MDNTKVRVENVTKVFGKHPQRALSLL</sequence>
<feature type="non-terminal residue" evidence="1">
    <location>
        <position position="26"/>
    </location>
</feature>
<reference evidence="1 2" key="1">
    <citation type="journal article" date="2019" name="Environ. Microbiol.">
        <title>An active ?-lactamase is a part of an orchestrated cell wall stress resistance network of Bacillus subtilis and related rhizosphere species.</title>
        <authorList>
            <person name="Bucher T."/>
            <person name="Keren-Paz A."/>
            <person name="Hausser J."/>
            <person name="Olender T."/>
            <person name="Cytryn E."/>
            <person name="Kolodkin-Gal I."/>
        </authorList>
    </citation>
    <scope>NUCLEOTIDE SEQUENCE [LARGE SCALE GENOMIC DNA]</scope>
    <source>
        <strain evidence="1 2">I32</strain>
    </source>
</reference>
<dbReference type="EMBL" id="SZOH01003492">
    <property type="protein sequence ID" value="TKI90252.1"/>
    <property type="molecule type" value="Genomic_DNA"/>
</dbReference>
<comment type="caution">
    <text evidence="1">The sequence shown here is derived from an EMBL/GenBank/DDBJ whole genome shotgun (WGS) entry which is preliminary data.</text>
</comment>